<feature type="region of interest" description="Disordered" evidence="1">
    <location>
        <begin position="995"/>
        <end position="1016"/>
    </location>
</feature>
<evidence type="ECO:0000256" key="1">
    <source>
        <dbReference type="SAM" id="MobiDB-lite"/>
    </source>
</evidence>
<feature type="compositionally biased region" description="Polar residues" evidence="1">
    <location>
        <begin position="84"/>
        <end position="105"/>
    </location>
</feature>
<accession>A0A0H5S4R5</accession>
<feature type="compositionally biased region" description="Pro residues" evidence="1">
    <location>
        <begin position="416"/>
        <end position="427"/>
    </location>
</feature>
<feature type="compositionally biased region" description="Basic and acidic residues" evidence="1">
    <location>
        <begin position="184"/>
        <end position="193"/>
    </location>
</feature>
<feature type="compositionally biased region" description="Basic and acidic residues" evidence="1">
    <location>
        <begin position="131"/>
        <end position="140"/>
    </location>
</feature>
<organism evidence="2">
    <name type="scientific">Brugia malayi</name>
    <name type="common">Filarial nematode worm</name>
    <dbReference type="NCBI Taxonomy" id="6279"/>
    <lineage>
        <taxon>Eukaryota</taxon>
        <taxon>Metazoa</taxon>
        <taxon>Ecdysozoa</taxon>
        <taxon>Nematoda</taxon>
        <taxon>Chromadorea</taxon>
        <taxon>Rhabditida</taxon>
        <taxon>Spirurina</taxon>
        <taxon>Spiruromorpha</taxon>
        <taxon>Filarioidea</taxon>
        <taxon>Onchocercidae</taxon>
        <taxon>Brugia</taxon>
    </lineage>
</organism>
<sequence length="1095" mass="116611">MKIRVFLTQKFFINAHVDWTLAAIENSRFIFSDGIKVGYDVLLKMDIGTNELTRPFRIPRRRTGENSAADGIPDKTKRLRLGGQSDSRSPLASTSSIRKNDSAFSSRIVPLTKKKTTQDHQQTSTHSRKSKPGELFDRILDSMVNPPKERKKDTPQDDIDEAGPSGMTANIISSPPKRSTSGLTREDLERHQNDDSSCYAFMQREGLMERLLGHKMLTGRVDSHVVLGFLPFDPKDNLPSRNRKNSNSKVDDFPIICEPPPVGVANEERRGPKTPPGSPGHDANSSVLSSRGVGSASPSSPPPPPPVDETLVLSVEGSKPKIEETPDLIAEMAELTKLPHNQLAECLGEELQKAMKQVDHKVLLETLKDALLKVGKKNDDQQDGQNQTASKEDIHMYPVEMDLESNKSVSGNGVLLPPPPPAPLTPPSPNMVPALPVGLSTAPVVMASAVLPTPPPPPPLVMLHPANASQVLVSTSTTGNAPSLYSYFPPPPPHQLTVDQNISSSTVAGPQKSSTAAASVIFGGVPYAANLVASSSLTVPTVPSLNLASHATAQPSGIMSAFQNISTTLSHVTATPTASAAAPYTNQTPAFALYPGSSSEQLPPTTATFAASNHYPSVTLAHNSHYSSANVSNNNSPILKSNNHPAVMLPPTVLHPYASATNYNICNTSISSYSVPTTSCTTTTASGSLTTATSLQQQLHQQPPKPLIVSNASFGCGSHQTGTGTYSTTSSNCNFSELRTSQNPYRSQYRTTNYSPPPLQQHHQKHQNPGTSADSTAGTSTFGTQHQQDEKSFSTSYSCLPPLQMQASLESLPTNNAAFNGGETGSSRFLSSGAGAMKTESVPINAALASGYNSDLSLPGGAVNSTSGNFGSSKSSDEPVSVPSSQNVIKTLLSALSIPQSSDSAATVTGGVASNNPTSVPEINDGDREVDFCWPPANMDARWSHEPGPSVSEKGKKTILHQPPSSSSQSTNTSRMMFFDQPMKASTNSPALTLRAGTPMVRPRPPVPPPVQNRMPLNRLPRGLPGSSLSGLLSGGVRVRPPFRPSGLATCSPFPSLAVPPLRPRITPPFFARRQPFPLRPTLPGIRPPRPPFLR</sequence>
<feature type="region of interest" description="Disordered" evidence="1">
    <location>
        <begin position="726"/>
        <end position="797"/>
    </location>
</feature>
<feature type="compositionally biased region" description="Pro residues" evidence="1">
    <location>
        <begin position="1002"/>
        <end position="1011"/>
    </location>
</feature>
<feature type="region of interest" description="Disordered" evidence="1">
    <location>
        <begin position="407"/>
        <end position="427"/>
    </location>
</feature>
<feature type="region of interest" description="Disordered" evidence="1">
    <location>
        <begin position="59"/>
        <end position="193"/>
    </location>
</feature>
<feature type="region of interest" description="Disordered" evidence="1">
    <location>
        <begin position="939"/>
        <end position="973"/>
    </location>
</feature>
<proteinExistence type="predicted"/>
<reference evidence="2" key="2">
    <citation type="submission" date="2012-12" db="EMBL/GenBank/DDBJ databases">
        <authorList>
            <person name="Gao Y.W."/>
            <person name="Fan S.T."/>
            <person name="Sun H.T."/>
            <person name="Wang Z."/>
            <person name="Gao X.L."/>
            <person name="Li Y.G."/>
            <person name="Wang T.C."/>
            <person name="Zhang K."/>
            <person name="Xu W.W."/>
            <person name="Yu Z.J."/>
            <person name="Xia X.Z."/>
        </authorList>
    </citation>
    <scope>NUCLEOTIDE SEQUENCE</scope>
    <source>
        <strain evidence="2">FR3</strain>
    </source>
</reference>
<gene>
    <name evidence="2" type="ORF">Bm6490</name>
    <name evidence="2" type="ORF">BM_Bm6490</name>
</gene>
<dbReference type="AlphaFoldDB" id="A0A0H5S4R5"/>
<feature type="compositionally biased region" description="Low complexity" evidence="1">
    <location>
        <begin position="962"/>
        <end position="973"/>
    </location>
</feature>
<dbReference type="EMBL" id="LN856889">
    <property type="protein sequence ID" value="CRZ23599.1"/>
    <property type="molecule type" value="Genomic_DNA"/>
</dbReference>
<evidence type="ECO:0000313" key="2">
    <source>
        <dbReference type="EMBL" id="CRZ23599.1"/>
    </source>
</evidence>
<dbReference type="OMA" id="FCWPPAN"/>
<feature type="compositionally biased region" description="Polar residues" evidence="1">
    <location>
        <begin position="732"/>
        <end position="754"/>
    </location>
</feature>
<feature type="region of interest" description="Disordered" evidence="1">
    <location>
        <begin position="230"/>
        <end position="311"/>
    </location>
</feature>
<name>A0A0H5S4R5_BRUMA</name>
<reference evidence="2" key="1">
    <citation type="journal article" date="2007" name="Science">
        <title>Draft genome of the filarial nematode parasite Brugia malayi.</title>
        <authorList>
            <person name="Ghedin E."/>
            <person name="Wang S."/>
            <person name="Spiro D."/>
            <person name="Caler E."/>
            <person name="Zhao Q."/>
            <person name="Crabtree J."/>
            <person name="Allen J.E."/>
            <person name="Delcher A.L."/>
            <person name="Guiliano D.B."/>
            <person name="Miranda-Saavedra D."/>
            <person name="Angiuoli S.V."/>
            <person name="Creasy T."/>
            <person name="Amedeo P."/>
            <person name="Haas B."/>
            <person name="El-Sayed N.M."/>
            <person name="Wortman J.R."/>
            <person name="Feldblyum T."/>
            <person name="Tallon L."/>
            <person name="Schatz M."/>
            <person name="Shumway M."/>
            <person name="Koo H."/>
            <person name="Salzberg S.L."/>
            <person name="Schobel S."/>
            <person name="Pertea M."/>
            <person name="Pop M."/>
            <person name="White O."/>
            <person name="Barton G.J."/>
            <person name="Carlow C.K."/>
            <person name="Crawford M.J."/>
            <person name="Daub J."/>
            <person name="Dimmic M.W."/>
            <person name="Estes C.F."/>
            <person name="Foster J.M."/>
            <person name="Ganatra M."/>
            <person name="Gregory W.F."/>
            <person name="Johnson N.M."/>
            <person name="Jin J."/>
            <person name="Komuniecki R."/>
            <person name="Korf I."/>
            <person name="Kumar S."/>
            <person name="Laney S."/>
            <person name="Li B.W."/>
            <person name="Li W."/>
            <person name="Lindblom T.H."/>
            <person name="Lustigman S."/>
            <person name="Ma D."/>
            <person name="Maina C.V."/>
            <person name="Martin D.M."/>
            <person name="McCarter J.P."/>
            <person name="McReynolds L."/>
            <person name="Mitreva M."/>
            <person name="Nutman T.B."/>
            <person name="Parkinson J."/>
            <person name="Peregrin-Alvarez J.M."/>
            <person name="Poole C."/>
            <person name="Ren Q."/>
            <person name="Saunders L."/>
            <person name="Sluder A.E."/>
            <person name="Smith K."/>
            <person name="Stanke M."/>
            <person name="Unnasch T.R."/>
            <person name="Ware J."/>
            <person name="Wei A.D."/>
            <person name="Weil G."/>
            <person name="Williams D.J."/>
            <person name="Zhang Y."/>
            <person name="Williams S.A."/>
            <person name="Fraser-Liggett C."/>
            <person name="Slatko B."/>
            <person name="Blaxter M.L."/>
            <person name="Scott A.L."/>
        </authorList>
    </citation>
    <scope>NUCLEOTIDE SEQUENCE</scope>
    <source>
        <strain evidence="2">FR3</strain>
    </source>
</reference>
<feature type="compositionally biased region" description="Low complexity" evidence="1">
    <location>
        <begin position="767"/>
        <end position="784"/>
    </location>
</feature>
<feature type="compositionally biased region" description="Polar residues" evidence="1">
    <location>
        <begin position="167"/>
        <end position="183"/>
    </location>
</feature>
<protein>
    <submittedName>
        <fullName evidence="2">Bm6490</fullName>
    </submittedName>
</protein>